<dbReference type="AlphaFoldDB" id="A0A1H4PKM4"/>
<feature type="transmembrane region" description="Helical" evidence="6">
    <location>
        <begin position="309"/>
        <end position="334"/>
    </location>
</feature>
<feature type="transmembrane region" description="Helical" evidence="6">
    <location>
        <begin position="429"/>
        <end position="454"/>
    </location>
</feature>
<evidence type="ECO:0000313" key="10">
    <source>
        <dbReference type="Proteomes" id="UP000183038"/>
    </source>
</evidence>
<evidence type="ECO:0000256" key="2">
    <source>
        <dbReference type="ARBA" id="ARBA00022475"/>
    </source>
</evidence>
<feature type="transmembrane region" description="Helical" evidence="6">
    <location>
        <begin position="721"/>
        <end position="744"/>
    </location>
</feature>
<evidence type="ECO:0000259" key="7">
    <source>
        <dbReference type="Pfam" id="PF02687"/>
    </source>
</evidence>
<evidence type="ECO:0000256" key="6">
    <source>
        <dbReference type="SAM" id="Phobius"/>
    </source>
</evidence>
<reference evidence="9 10" key="1">
    <citation type="submission" date="2016-10" db="EMBL/GenBank/DDBJ databases">
        <authorList>
            <person name="de Groot N.N."/>
        </authorList>
    </citation>
    <scope>NUCLEOTIDE SEQUENCE [LARGE SCALE GENOMIC DNA]</scope>
    <source>
        <strain evidence="9 10">MAR_2009_71</strain>
    </source>
</reference>
<dbReference type="PANTHER" id="PTHR30287:SF1">
    <property type="entry name" value="INNER MEMBRANE PROTEIN"/>
    <property type="match status" value="1"/>
</dbReference>
<protein>
    <submittedName>
        <fullName evidence="9">Putative ABC transport system permease protein</fullName>
    </submittedName>
</protein>
<evidence type="ECO:0000256" key="1">
    <source>
        <dbReference type="ARBA" id="ARBA00004651"/>
    </source>
</evidence>
<evidence type="ECO:0000256" key="5">
    <source>
        <dbReference type="ARBA" id="ARBA00023136"/>
    </source>
</evidence>
<feature type="transmembrane region" description="Helical" evidence="6">
    <location>
        <begin position="405"/>
        <end position="423"/>
    </location>
</feature>
<keyword evidence="5 6" id="KW-0472">Membrane</keyword>
<keyword evidence="4 6" id="KW-1133">Transmembrane helix</keyword>
<feature type="transmembrane region" description="Helical" evidence="6">
    <location>
        <begin position="264"/>
        <end position="288"/>
    </location>
</feature>
<feature type="domain" description="ABC3 transporter permease C-terminal" evidence="7">
    <location>
        <begin position="727"/>
        <end position="841"/>
    </location>
</feature>
<feature type="domain" description="MacB-like periplasmic core" evidence="8">
    <location>
        <begin position="31"/>
        <end position="205"/>
    </location>
</feature>
<feature type="transmembrane region" description="Helical" evidence="6">
    <location>
        <begin position="480"/>
        <end position="499"/>
    </location>
</feature>
<dbReference type="EMBL" id="FNTB01000001">
    <property type="protein sequence ID" value="SEC07939.1"/>
    <property type="molecule type" value="Genomic_DNA"/>
</dbReference>
<dbReference type="InterPro" id="IPR025857">
    <property type="entry name" value="MacB_PCD"/>
</dbReference>
<keyword evidence="3 6" id="KW-0812">Transmembrane</keyword>
<evidence type="ECO:0000313" key="9">
    <source>
        <dbReference type="EMBL" id="SEC07939.1"/>
    </source>
</evidence>
<dbReference type="Proteomes" id="UP000183038">
    <property type="component" value="Unassembled WGS sequence"/>
</dbReference>
<feature type="transmembrane region" description="Helical" evidence="6">
    <location>
        <begin position="776"/>
        <end position="802"/>
    </location>
</feature>
<proteinExistence type="predicted"/>
<dbReference type="Pfam" id="PF12704">
    <property type="entry name" value="MacB_PCD"/>
    <property type="match status" value="1"/>
</dbReference>
<gene>
    <name evidence="9" type="ORF">SAMN05192540_2297</name>
</gene>
<keyword evidence="2" id="KW-1003">Cell membrane</keyword>
<comment type="subcellular location">
    <subcellularLocation>
        <location evidence="1">Cell membrane</location>
        <topology evidence="1">Multi-pass membrane protein</topology>
    </subcellularLocation>
</comment>
<dbReference type="InterPro" id="IPR038766">
    <property type="entry name" value="Membrane_comp_ABC_pdt"/>
</dbReference>
<organism evidence="9 10">
    <name type="scientific">Maribacter dokdonensis</name>
    <dbReference type="NCBI Taxonomy" id="320912"/>
    <lineage>
        <taxon>Bacteria</taxon>
        <taxon>Pseudomonadati</taxon>
        <taxon>Bacteroidota</taxon>
        <taxon>Flavobacteriia</taxon>
        <taxon>Flavobacteriales</taxon>
        <taxon>Flavobacteriaceae</taxon>
        <taxon>Maribacter</taxon>
    </lineage>
</organism>
<evidence type="ECO:0000259" key="8">
    <source>
        <dbReference type="Pfam" id="PF12704"/>
    </source>
</evidence>
<dbReference type="GO" id="GO:0005886">
    <property type="term" value="C:plasma membrane"/>
    <property type="evidence" value="ECO:0007669"/>
    <property type="project" value="UniProtKB-SubCell"/>
</dbReference>
<feature type="transmembrane region" description="Helical" evidence="6">
    <location>
        <begin position="354"/>
        <end position="384"/>
    </location>
</feature>
<evidence type="ECO:0000256" key="3">
    <source>
        <dbReference type="ARBA" id="ARBA00022692"/>
    </source>
</evidence>
<feature type="domain" description="ABC3 transporter permease C-terminal" evidence="7">
    <location>
        <begin position="267"/>
        <end position="380"/>
    </location>
</feature>
<evidence type="ECO:0000256" key="4">
    <source>
        <dbReference type="ARBA" id="ARBA00022989"/>
    </source>
</evidence>
<dbReference type="Pfam" id="PF02687">
    <property type="entry name" value="FtsX"/>
    <property type="match status" value="2"/>
</dbReference>
<accession>A0A1H4PKM4</accession>
<dbReference type="InterPro" id="IPR003838">
    <property type="entry name" value="ABC3_permease_C"/>
</dbReference>
<dbReference type="PANTHER" id="PTHR30287">
    <property type="entry name" value="MEMBRANE COMPONENT OF PREDICTED ABC SUPERFAMILY METABOLITE UPTAKE TRANSPORTER"/>
    <property type="match status" value="1"/>
</dbReference>
<feature type="transmembrane region" description="Helical" evidence="6">
    <location>
        <begin position="808"/>
        <end position="831"/>
    </location>
</feature>
<sequence length="849" mass="94122">MSEFQRTSKAKFNWLLKMAWRDGKASGKRLLLFMASIILGIAAVVSIQSFSNNLKNNIGLQSKALMGADFLIDSNQPANERVVELMDSLGGYKAREVKFASMAAFPKSLSTKLVQVRAIEGNYPFYGELETEPKISAFDYQDKGGALVDATVMLQFDLKPGDSVKLGTTTFPILGALITAPGSTGIGATAAPPIVVPFRFMEESGLLQRGSRLGYNYYFEDDKADLELLNDKVDPLLDAENADMDTHTDTSERLGRRYENVGRFLNLVAFIALLLGCVGIASSVHIYIKEKLKAVAVLKCLGATRKQTFLIFLLQIAGMGLLGGIIGTAIGLLLQQTFPLILQEFLPFTVEISTSYPAIFVGLLLGVSMSVLFALSPLVHTWFVSPLQVLRVQEDTGKKSRPYQIWVVVAIVLFVLLFALWLLGRWEFALSFVVGILVTFSILAGVSIGFMRLIKKYFPKSWSFAARQSLLNLYRPNNQTLVLILAIGIGTFLISTLYFTKDFLLAKTTFEANAESPNLILFDVQTEQRNDVENTITPKGLPVIDNIPIVTMRMERIKDRDVNDIRLDTTTRVNKWILNHEFRTTYRDSMIGSEKLLEGEWLPSVPPNTEVIPISLADNVANDALVKLGDTLLFNVQGKMMTTVVGNIRQVDWARMQLNFSIVFPTGVLEKAPQFHVVTTNAPDKASSANLQRELVKKFPNISIIDLRQVVTLVENILDKISWVITFMAFFSILTGIIVLIGSVRNSKYQRIRESVLLRTLGAQSKQILKINALEYLFLGVLGSGVGVLLSLLSSFLLAYFIFDTPFIPSWVPFLVVLPGITLLVLAIGLFNSKGVLNSPPLQVLRKEG</sequence>
<name>A0A1H4PKM4_9FLAO</name>